<gene>
    <name evidence="1" type="ORF">MRB53_016615</name>
</gene>
<accession>A0ACC2M3L6</accession>
<dbReference type="EMBL" id="CM056813">
    <property type="protein sequence ID" value="KAJ8639921.1"/>
    <property type="molecule type" value="Genomic_DNA"/>
</dbReference>
<sequence length="105" mass="11217">MAGAAGQGRAWKGKEEVRADRGRGKNGNAVHVMQVELKLGKAFAGGDSAGGWPPEVGKRRESNGRVHRGGMVSEFEGRAVATGCLPVEWLVGREEFRLGSGREEQ</sequence>
<evidence type="ECO:0000313" key="2">
    <source>
        <dbReference type="Proteomes" id="UP001234297"/>
    </source>
</evidence>
<comment type="caution">
    <text evidence="1">The sequence shown here is derived from an EMBL/GenBank/DDBJ whole genome shotgun (WGS) entry which is preliminary data.</text>
</comment>
<organism evidence="1 2">
    <name type="scientific">Persea americana</name>
    <name type="common">Avocado</name>
    <dbReference type="NCBI Taxonomy" id="3435"/>
    <lineage>
        <taxon>Eukaryota</taxon>
        <taxon>Viridiplantae</taxon>
        <taxon>Streptophyta</taxon>
        <taxon>Embryophyta</taxon>
        <taxon>Tracheophyta</taxon>
        <taxon>Spermatophyta</taxon>
        <taxon>Magnoliopsida</taxon>
        <taxon>Magnoliidae</taxon>
        <taxon>Laurales</taxon>
        <taxon>Lauraceae</taxon>
        <taxon>Persea</taxon>
    </lineage>
</organism>
<protein>
    <submittedName>
        <fullName evidence="1">Uncharacterized protein</fullName>
    </submittedName>
</protein>
<dbReference type="Proteomes" id="UP001234297">
    <property type="component" value="Chromosome 5"/>
</dbReference>
<evidence type="ECO:0000313" key="1">
    <source>
        <dbReference type="EMBL" id="KAJ8639921.1"/>
    </source>
</evidence>
<keyword evidence="2" id="KW-1185">Reference proteome</keyword>
<reference evidence="1 2" key="1">
    <citation type="journal article" date="2022" name="Hortic Res">
        <title>A haplotype resolved chromosomal level avocado genome allows analysis of novel avocado genes.</title>
        <authorList>
            <person name="Nath O."/>
            <person name="Fletcher S.J."/>
            <person name="Hayward A."/>
            <person name="Shaw L.M."/>
            <person name="Masouleh A.K."/>
            <person name="Furtado A."/>
            <person name="Henry R.J."/>
            <person name="Mitter N."/>
        </authorList>
    </citation>
    <scope>NUCLEOTIDE SEQUENCE [LARGE SCALE GENOMIC DNA]</scope>
    <source>
        <strain evidence="2">cv. Hass</strain>
    </source>
</reference>
<proteinExistence type="predicted"/>
<name>A0ACC2M3L6_PERAE</name>